<dbReference type="PRINTS" id="PR00463">
    <property type="entry name" value="EP450I"/>
</dbReference>
<dbReference type="CDD" id="cd11065">
    <property type="entry name" value="CYP64-like"/>
    <property type="match status" value="1"/>
</dbReference>
<dbReference type="EMBL" id="GL377311">
    <property type="protein sequence ID" value="EFI93075.1"/>
    <property type="molecule type" value="Genomic_DNA"/>
</dbReference>
<evidence type="ECO:0000256" key="7">
    <source>
        <dbReference type="ARBA" id="ARBA00023004"/>
    </source>
</evidence>
<dbReference type="AlphaFoldDB" id="D8QF70"/>
<dbReference type="GeneID" id="9592036"/>
<dbReference type="InterPro" id="IPR050364">
    <property type="entry name" value="Cytochrome_P450_fung"/>
</dbReference>
<dbReference type="HOGENOM" id="CLU_001570_2_3_1"/>
<evidence type="ECO:0000256" key="9">
    <source>
        <dbReference type="PIRSR" id="PIRSR602401-1"/>
    </source>
</evidence>
<organism evidence="12">
    <name type="scientific">Schizophyllum commune (strain H4-8 / FGSC 9210)</name>
    <name type="common">Split gill fungus</name>
    <dbReference type="NCBI Taxonomy" id="578458"/>
    <lineage>
        <taxon>Eukaryota</taxon>
        <taxon>Fungi</taxon>
        <taxon>Dikarya</taxon>
        <taxon>Basidiomycota</taxon>
        <taxon>Agaricomycotina</taxon>
        <taxon>Agaricomycetes</taxon>
        <taxon>Agaricomycetidae</taxon>
        <taxon>Agaricales</taxon>
        <taxon>Schizophyllaceae</taxon>
        <taxon>Schizophyllum</taxon>
    </lineage>
</organism>
<dbReference type="OrthoDB" id="2789670at2759"/>
<keyword evidence="6 10" id="KW-0560">Oxidoreductase</keyword>
<evidence type="ECO:0000256" key="8">
    <source>
        <dbReference type="ARBA" id="ARBA00023033"/>
    </source>
</evidence>
<comment type="similarity">
    <text evidence="3 10">Belongs to the cytochrome P450 family.</text>
</comment>
<dbReference type="STRING" id="578458.D8QF70"/>
<dbReference type="Pfam" id="PF00067">
    <property type="entry name" value="p450"/>
    <property type="match status" value="1"/>
</dbReference>
<comment type="pathway">
    <text evidence="2">Secondary metabolite biosynthesis.</text>
</comment>
<keyword evidence="7 9" id="KW-0408">Iron</keyword>
<evidence type="ECO:0008006" key="13">
    <source>
        <dbReference type="Google" id="ProtNLM"/>
    </source>
</evidence>
<dbReference type="KEGG" id="scm:SCHCO_02638350"/>
<feature type="non-terminal residue" evidence="11">
    <location>
        <position position="518"/>
    </location>
</feature>
<dbReference type="InterPro" id="IPR036396">
    <property type="entry name" value="Cyt_P450_sf"/>
</dbReference>
<dbReference type="SUPFAM" id="SSF48264">
    <property type="entry name" value="Cytochrome P450"/>
    <property type="match status" value="1"/>
</dbReference>
<evidence type="ECO:0000256" key="5">
    <source>
        <dbReference type="ARBA" id="ARBA00022723"/>
    </source>
</evidence>
<dbReference type="GO" id="GO:0020037">
    <property type="term" value="F:heme binding"/>
    <property type="evidence" value="ECO:0007669"/>
    <property type="project" value="InterPro"/>
</dbReference>
<accession>D8QF70</accession>
<sequence length="518" mass="58075">MLYTLVQNALLCALLYGLYKRLRLFSNKLPSPPGPPAEPLLGHIRIAPQQAAERTYFRWSKEYKSELIHINVLGQPIIVIHSLPAAVELLEKRSAINSDRPSFAFFDMLGWYECLVLLRYNHPSFPILRREYAKHFAKGAERRIYGLQVNEAHKLVKRIVERPEQWRDYLKLFSTAVIMQINTGHEVKDVDDVYVSIANDVCTTITEGGPPGATGIDLCPLLRYLPSWCDPTGSAAFARKMRYAVKNMHDVPYERVKKEIDAGTAQPSFMLSLIQAKDAQENGGPDLGLTRERIQGLCATGFAAGMDTTLDTLTTFVFAIVNHPEVQERAREELHAVVGLDRLPEMEDRPNLPYVERVVQETFRFWPSAPLGAPHKSMEDDVYEGMFIPKGSVLVTNVFAMGHDENIYADPWKFDPDRYLSTEKGGRGEPLPVGQFGFGRRACPGRLVGEASVFIVIATMLHVLSLDKARDENGEEITIDPQTAMYTTGLTSHPETVLCNIVPASERAGRLAKEAYAD</sequence>
<protein>
    <recommendedName>
        <fullName evidence="13">Cytochrome P450</fullName>
    </recommendedName>
</protein>
<dbReference type="InterPro" id="IPR001128">
    <property type="entry name" value="Cyt_P450"/>
</dbReference>
<evidence type="ECO:0000256" key="1">
    <source>
        <dbReference type="ARBA" id="ARBA00001971"/>
    </source>
</evidence>
<dbReference type="GO" id="GO:0004497">
    <property type="term" value="F:monooxygenase activity"/>
    <property type="evidence" value="ECO:0007669"/>
    <property type="project" value="UniProtKB-KW"/>
</dbReference>
<dbReference type="Proteomes" id="UP000007431">
    <property type="component" value="Unassembled WGS sequence"/>
</dbReference>
<dbReference type="InterPro" id="IPR017972">
    <property type="entry name" value="Cyt_P450_CS"/>
</dbReference>
<dbReference type="Gene3D" id="1.10.630.10">
    <property type="entry name" value="Cytochrome P450"/>
    <property type="match status" value="1"/>
</dbReference>
<name>D8QF70_SCHCM</name>
<evidence type="ECO:0000313" key="12">
    <source>
        <dbReference type="Proteomes" id="UP000007431"/>
    </source>
</evidence>
<dbReference type="InParanoid" id="D8QF70"/>
<dbReference type="GO" id="GO:0005506">
    <property type="term" value="F:iron ion binding"/>
    <property type="evidence" value="ECO:0007669"/>
    <property type="project" value="InterPro"/>
</dbReference>
<dbReference type="PANTHER" id="PTHR46300">
    <property type="entry name" value="P450, PUTATIVE (EUROFUNG)-RELATED-RELATED"/>
    <property type="match status" value="1"/>
</dbReference>
<dbReference type="PROSITE" id="PS00086">
    <property type="entry name" value="CYTOCHROME_P450"/>
    <property type="match status" value="1"/>
</dbReference>
<dbReference type="PANTHER" id="PTHR46300:SF5">
    <property type="entry name" value="CYTOCHROME P450"/>
    <property type="match status" value="1"/>
</dbReference>
<keyword evidence="4 9" id="KW-0349">Heme</keyword>
<keyword evidence="8 10" id="KW-0503">Monooxygenase</keyword>
<gene>
    <name evidence="11" type="ORF">SCHCODRAFT_112501</name>
</gene>
<keyword evidence="5 9" id="KW-0479">Metal-binding</keyword>
<comment type="cofactor">
    <cofactor evidence="1 9">
        <name>heme</name>
        <dbReference type="ChEBI" id="CHEBI:30413"/>
    </cofactor>
</comment>
<evidence type="ECO:0000256" key="6">
    <source>
        <dbReference type="ARBA" id="ARBA00023002"/>
    </source>
</evidence>
<evidence type="ECO:0000256" key="10">
    <source>
        <dbReference type="RuleBase" id="RU000461"/>
    </source>
</evidence>
<evidence type="ECO:0000256" key="2">
    <source>
        <dbReference type="ARBA" id="ARBA00005179"/>
    </source>
</evidence>
<dbReference type="RefSeq" id="XP_003027978.1">
    <property type="nucleotide sequence ID" value="XM_003027932.1"/>
</dbReference>
<reference evidence="11 12" key="1">
    <citation type="journal article" date="2010" name="Nat. Biotechnol.">
        <title>Genome sequence of the model mushroom Schizophyllum commune.</title>
        <authorList>
            <person name="Ohm R.A."/>
            <person name="de Jong J.F."/>
            <person name="Lugones L.G."/>
            <person name="Aerts A."/>
            <person name="Kothe E."/>
            <person name="Stajich J.E."/>
            <person name="de Vries R.P."/>
            <person name="Record E."/>
            <person name="Levasseur A."/>
            <person name="Baker S.E."/>
            <person name="Bartholomew K.A."/>
            <person name="Coutinho P.M."/>
            <person name="Erdmann S."/>
            <person name="Fowler T.J."/>
            <person name="Gathman A.C."/>
            <person name="Lombard V."/>
            <person name="Henrissat B."/>
            <person name="Knabe N."/>
            <person name="Kuees U."/>
            <person name="Lilly W.W."/>
            <person name="Lindquist E."/>
            <person name="Lucas S."/>
            <person name="Magnuson J.K."/>
            <person name="Piumi F."/>
            <person name="Raudaskoski M."/>
            <person name="Salamov A."/>
            <person name="Schmutz J."/>
            <person name="Schwarze F.W.M.R."/>
            <person name="vanKuyk P.A."/>
            <person name="Horton J.S."/>
            <person name="Grigoriev I.V."/>
            <person name="Woesten H.A.B."/>
        </authorList>
    </citation>
    <scope>NUCLEOTIDE SEQUENCE [LARGE SCALE GENOMIC DNA]</scope>
    <source>
        <strain evidence="12">H4-8 / FGSC 9210</strain>
    </source>
</reference>
<dbReference type="InterPro" id="IPR002401">
    <property type="entry name" value="Cyt_P450_E_grp-I"/>
</dbReference>
<dbReference type="OMA" id="CFREDAV"/>
<evidence type="ECO:0000256" key="3">
    <source>
        <dbReference type="ARBA" id="ARBA00010617"/>
    </source>
</evidence>
<keyword evidence="12" id="KW-1185">Reference proteome</keyword>
<evidence type="ECO:0000256" key="4">
    <source>
        <dbReference type="ARBA" id="ARBA00022617"/>
    </source>
</evidence>
<dbReference type="eggNOG" id="KOG0156">
    <property type="taxonomic scope" value="Eukaryota"/>
</dbReference>
<proteinExistence type="inferred from homology"/>
<feature type="binding site" description="axial binding residue" evidence="9">
    <location>
        <position position="443"/>
    </location>
    <ligand>
        <name>heme</name>
        <dbReference type="ChEBI" id="CHEBI:30413"/>
    </ligand>
    <ligandPart>
        <name>Fe</name>
        <dbReference type="ChEBI" id="CHEBI:18248"/>
    </ligandPart>
</feature>
<evidence type="ECO:0000313" key="11">
    <source>
        <dbReference type="EMBL" id="EFI93075.1"/>
    </source>
</evidence>
<dbReference type="GO" id="GO:0016705">
    <property type="term" value="F:oxidoreductase activity, acting on paired donors, with incorporation or reduction of molecular oxygen"/>
    <property type="evidence" value="ECO:0007669"/>
    <property type="project" value="InterPro"/>
</dbReference>
<dbReference type="VEuPathDB" id="FungiDB:SCHCODRAFT_02638350"/>